<dbReference type="AlphaFoldDB" id="A0AAW3JW91"/>
<dbReference type="Pfam" id="PF01812">
    <property type="entry name" value="5-FTHF_cyc-lig"/>
    <property type="match status" value="1"/>
</dbReference>
<keyword evidence="2 4" id="KW-0547">Nucleotide-binding</keyword>
<evidence type="ECO:0000313" key="6">
    <source>
        <dbReference type="EMBL" id="KQC86625.1"/>
    </source>
</evidence>
<keyword evidence="7" id="KW-1185">Reference proteome</keyword>
<accession>A0AAW3JW91</accession>
<gene>
    <name evidence="6" type="ORF">APZ18_05520</name>
</gene>
<dbReference type="NCBIfam" id="TIGR02727">
    <property type="entry name" value="MTHFS_bact"/>
    <property type="match status" value="1"/>
</dbReference>
<comment type="similarity">
    <text evidence="1 5">Belongs to the 5-formyltetrahydrofolate cyclo-ligase family.</text>
</comment>
<dbReference type="GO" id="GO:0009396">
    <property type="term" value="P:folic acid-containing compound biosynthetic process"/>
    <property type="evidence" value="ECO:0007669"/>
    <property type="project" value="TreeGrafter"/>
</dbReference>
<dbReference type="InterPro" id="IPR037171">
    <property type="entry name" value="NagB/RpiA_transferase-like"/>
</dbReference>
<evidence type="ECO:0000256" key="4">
    <source>
        <dbReference type="PIRSR" id="PIRSR006806-1"/>
    </source>
</evidence>
<evidence type="ECO:0000256" key="5">
    <source>
        <dbReference type="RuleBase" id="RU361279"/>
    </source>
</evidence>
<feature type="binding site" evidence="4">
    <location>
        <position position="54"/>
    </location>
    <ligand>
        <name>substrate</name>
    </ligand>
</feature>
<comment type="caution">
    <text evidence="6">The sequence shown here is derived from an EMBL/GenBank/DDBJ whole genome shotgun (WGS) entry which is preliminary data.</text>
</comment>
<dbReference type="GO" id="GO:0030272">
    <property type="term" value="F:5-formyltetrahydrofolate cyclo-ligase activity"/>
    <property type="evidence" value="ECO:0007669"/>
    <property type="project" value="UniProtKB-EC"/>
</dbReference>
<reference evidence="6 7" key="1">
    <citation type="submission" date="2015-10" db="EMBL/GenBank/DDBJ databases">
        <title>Butyribacter intestini gen. nov., sp. nov., a butyric acid-producing bacterium of the family Lachnospiraceae isolated from the human faeces.</title>
        <authorList>
            <person name="Zou Y."/>
            <person name="Xue W."/>
            <person name="Luo G."/>
            <person name="Lv M."/>
        </authorList>
    </citation>
    <scope>NUCLEOTIDE SEQUENCE [LARGE SCALE GENOMIC DNA]</scope>
    <source>
        <strain evidence="6 7">TF01-11</strain>
    </source>
</reference>
<comment type="cofactor">
    <cofactor evidence="5">
        <name>Mg(2+)</name>
        <dbReference type="ChEBI" id="CHEBI:18420"/>
    </cofactor>
</comment>
<protein>
    <recommendedName>
        <fullName evidence="5">5-formyltetrahydrofolate cyclo-ligase</fullName>
        <ecNumber evidence="5">6.3.3.2</ecNumber>
    </recommendedName>
</protein>
<evidence type="ECO:0000256" key="3">
    <source>
        <dbReference type="ARBA" id="ARBA00022840"/>
    </source>
</evidence>
<feature type="binding site" evidence="4">
    <location>
        <position position="49"/>
    </location>
    <ligand>
        <name>substrate</name>
    </ligand>
</feature>
<sequence length="200" mass="23772">MEKSVLRKEMKRLRREMTAEERKIRDEKIFENLTTLSRFKDKKWFYIYVSYGTETDTKEIIKYLLSLKDKKDIHIAVPKVLGTEMEFFEIDSLDELKKSNMGILEPNNHRLVNVKDVEYFERLNPAENVVMILPGLAFDIERGRAGYGGGFYDKYLNRYGADDFLKIGICYDFQMQKYDTIKMEENDVKVDMTVTDRAYY</sequence>
<dbReference type="InterPro" id="IPR024185">
    <property type="entry name" value="FTHF_cligase-like_sf"/>
</dbReference>
<keyword evidence="5" id="KW-0460">Magnesium</keyword>
<organism evidence="6 7">
    <name type="scientific">Butyribacter intestini</name>
    <dbReference type="NCBI Taxonomy" id="1703332"/>
    <lineage>
        <taxon>Bacteria</taxon>
        <taxon>Bacillati</taxon>
        <taxon>Bacillota</taxon>
        <taxon>Clostridia</taxon>
        <taxon>Lachnospirales</taxon>
        <taxon>Lachnospiraceae</taxon>
        <taxon>Butyribacter</taxon>
    </lineage>
</organism>
<feature type="binding site" evidence="4">
    <location>
        <begin position="3"/>
        <end position="7"/>
    </location>
    <ligand>
        <name>ATP</name>
        <dbReference type="ChEBI" id="CHEBI:30616"/>
    </ligand>
</feature>
<dbReference type="Proteomes" id="UP000050833">
    <property type="component" value="Unassembled WGS sequence"/>
</dbReference>
<proteinExistence type="inferred from homology"/>
<evidence type="ECO:0000313" key="7">
    <source>
        <dbReference type="Proteomes" id="UP000050833"/>
    </source>
</evidence>
<dbReference type="PANTHER" id="PTHR23407:SF1">
    <property type="entry name" value="5-FORMYLTETRAHYDROFOLATE CYCLO-LIGASE"/>
    <property type="match status" value="1"/>
</dbReference>
<dbReference type="EMBL" id="LLKB01000001">
    <property type="protein sequence ID" value="KQC86625.1"/>
    <property type="molecule type" value="Genomic_DNA"/>
</dbReference>
<dbReference type="SUPFAM" id="SSF100950">
    <property type="entry name" value="NagB/RpiA/CoA transferase-like"/>
    <property type="match status" value="1"/>
</dbReference>
<dbReference type="EC" id="6.3.3.2" evidence="5"/>
<dbReference type="PANTHER" id="PTHR23407">
    <property type="entry name" value="ATPASE INHIBITOR/5-FORMYLTETRAHYDROFOLATE CYCLO-LIGASE"/>
    <property type="match status" value="1"/>
</dbReference>
<keyword evidence="3 4" id="KW-0067">ATP-binding</keyword>
<feature type="binding site" evidence="4">
    <location>
        <begin position="144"/>
        <end position="152"/>
    </location>
    <ligand>
        <name>ATP</name>
        <dbReference type="ChEBI" id="CHEBI:30616"/>
    </ligand>
</feature>
<dbReference type="Gene3D" id="3.40.50.10420">
    <property type="entry name" value="NagB/RpiA/CoA transferase-like"/>
    <property type="match status" value="1"/>
</dbReference>
<dbReference type="GO" id="GO:0046872">
    <property type="term" value="F:metal ion binding"/>
    <property type="evidence" value="ECO:0007669"/>
    <property type="project" value="UniProtKB-KW"/>
</dbReference>
<comment type="catalytic activity">
    <reaction evidence="5">
        <text>(6S)-5-formyl-5,6,7,8-tetrahydrofolate + ATP = (6R)-5,10-methenyltetrahydrofolate + ADP + phosphate</text>
        <dbReference type="Rhea" id="RHEA:10488"/>
        <dbReference type="ChEBI" id="CHEBI:30616"/>
        <dbReference type="ChEBI" id="CHEBI:43474"/>
        <dbReference type="ChEBI" id="CHEBI:57455"/>
        <dbReference type="ChEBI" id="CHEBI:57457"/>
        <dbReference type="ChEBI" id="CHEBI:456216"/>
        <dbReference type="EC" id="6.3.3.2"/>
    </reaction>
</comment>
<dbReference type="GO" id="GO:0005524">
    <property type="term" value="F:ATP binding"/>
    <property type="evidence" value="ECO:0007669"/>
    <property type="project" value="UniProtKB-KW"/>
</dbReference>
<evidence type="ECO:0000256" key="1">
    <source>
        <dbReference type="ARBA" id="ARBA00010638"/>
    </source>
</evidence>
<keyword evidence="5" id="KW-0479">Metal-binding</keyword>
<dbReference type="InterPro" id="IPR002698">
    <property type="entry name" value="FTHF_cligase"/>
</dbReference>
<evidence type="ECO:0000256" key="2">
    <source>
        <dbReference type="ARBA" id="ARBA00022741"/>
    </source>
</evidence>
<dbReference type="GO" id="GO:0035999">
    <property type="term" value="P:tetrahydrofolate interconversion"/>
    <property type="evidence" value="ECO:0007669"/>
    <property type="project" value="TreeGrafter"/>
</dbReference>
<name>A0AAW3JW91_9FIRM</name>
<dbReference type="RefSeq" id="WP_022014988.1">
    <property type="nucleotide sequence ID" value="NZ_DBGBRS010000186.1"/>
</dbReference>
<dbReference type="PIRSF" id="PIRSF006806">
    <property type="entry name" value="FTHF_cligase"/>
    <property type="match status" value="1"/>
</dbReference>